<dbReference type="NCBIfam" id="TIGR00813">
    <property type="entry name" value="sss"/>
    <property type="match status" value="1"/>
</dbReference>
<keyword evidence="4 14" id="KW-1003">Cell membrane</keyword>
<evidence type="ECO:0000256" key="1">
    <source>
        <dbReference type="ARBA" id="ARBA00004651"/>
    </source>
</evidence>
<feature type="transmembrane region" description="Helical" evidence="14">
    <location>
        <begin position="6"/>
        <end position="27"/>
    </location>
</feature>
<keyword evidence="9 14" id="KW-0406">Ion transport</keyword>
<evidence type="ECO:0000256" key="7">
    <source>
        <dbReference type="ARBA" id="ARBA00022989"/>
    </source>
</evidence>
<accession>A0A1G7JZD5</accession>
<keyword evidence="16" id="KW-1185">Reference proteome</keyword>
<dbReference type="FunFam" id="1.20.1730.10:FF:000002">
    <property type="entry name" value="Sodium/proline symporter"/>
    <property type="match status" value="1"/>
</dbReference>
<dbReference type="PANTHER" id="PTHR48086">
    <property type="entry name" value="SODIUM/PROLINE SYMPORTER-RELATED"/>
    <property type="match status" value="1"/>
</dbReference>
<feature type="transmembrane region" description="Helical" evidence="14">
    <location>
        <begin position="161"/>
        <end position="186"/>
    </location>
</feature>
<dbReference type="GO" id="GO:0005298">
    <property type="term" value="F:proline:sodium symporter activity"/>
    <property type="evidence" value="ECO:0007669"/>
    <property type="project" value="UniProtKB-UniRule"/>
</dbReference>
<dbReference type="CDD" id="cd11475">
    <property type="entry name" value="SLC5sbd_PutP"/>
    <property type="match status" value="1"/>
</dbReference>
<feature type="transmembrane region" description="Helical" evidence="14">
    <location>
        <begin position="239"/>
        <end position="256"/>
    </location>
</feature>
<reference evidence="16" key="1">
    <citation type="submission" date="2016-10" db="EMBL/GenBank/DDBJ databases">
        <authorList>
            <person name="Varghese N."/>
            <person name="Submissions S."/>
        </authorList>
    </citation>
    <scope>NUCLEOTIDE SEQUENCE [LARGE SCALE GENOMIC DNA]</scope>
    <source>
        <strain evidence="16">DSM 23256</strain>
    </source>
</reference>
<comment type="subcellular location">
    <subcellularLocation>
        <location evidence="1 14">Cell membrane</location>
        <topology evidence="1 14">Multi-pass membrane protein</topology>
    </subcellularLocation>
</comment>
<dbReference type="Gene3D" id="1.20.1730.10">
    <property type="entry name" value="Sodium/glucose cotransporter"/>
    <property type="match status" value="1"/>
</dbReference>
<dbReference type="Pfam" id="PF00474">
    <property type="entry name" value="SSF"/>
    <property type="match status" value="1"/>
</dbReference>
<feature type="transmembrane region" description="Helical" evidence="14">
    <location>
        <begin position="128"/>
        <end position="149"/>
    </location>
</feature>
<keyword evidence="7 14" id="KW-1133">Transmembrane helix</keyword>
<dbReference type="PROSITE" id="PS00457">
    <property type="entry name" value="NA_SOLUT_SYMP_2"/>
    <property type="match status" value="1"/>
</dbReference>
<dbReference type="GO" id="GO:0031402">
    <property type="term" value="F:sodium ion binding"/>
    <property type="evidence" value="ECO:0007669"/>
    <property type="project" value="UniProtKB-UniRule"/>
</dbReference>
<dbReference type="RefSeq" id="WP_093688926.1">
    <property type="nucleotide sequence ID" value="NZ_FNBU01000006.1"/>
</dbReference>
<keyword evidence="5 14" id="KW-0812">Transmembrane</keyword>
<evidence type="ECO:0000256" key="14">
    <source>
        <dbReference type="RuleBase" id="RU366012"/>
    </source>
</evidence>
<dbReference type="InterPro" id="IPR038377">
    <property type="entry name" value="Na/Glc_symporter_sf"/>
</dbReference>
<keyword evidence="6 14" id="KW-0769">Symport</keyword>
<keyword evidence="3 14" id="KW-0813">Transport</keyword>
<name>A0A1G7JZD5_9FIRM</name>
<protein>
    <recommendedName>
        <fullName evidence="14">Sodium/proline symporter</fullName>
    </recommendedName>
    <alternativeName>
        <fullName evidence="14">Proline permease</fullName>
    </alternativeName>
</protein>
<evidence type="ECO:0000256" key="4">
    <source>
        <dbReference type="ARBA" id="ARBA00022475"/>
    </source>
</evidence>
<feature type="transmembrane region" description="Helical" evidence="14">
    <location>
        <begin position="456"/>
        <end position="473"/>
    </location>
</feature>
<evidence type="ECO:0000256" key="5">
    <source>
        <dbReference type="ARBA" id="ARBA00022692"/>
    </source>
</evidence>
<evidence type="ECO:0000256" key="12">
    <source>
        <dbReference type="ARBA" id="ARBA00033708"/>
    </source>
</evidence>
<evidence type="ECO:0000256" key="2">
    <source>
        <dbReference type="ARBA" id="ARBA00006434"/>
    </source>
</evidence>
<feature type="transmembrane region" description="Helical" evidence="14">
    <location>
        <begin position="372"/>
        <end position="392"/>
    </location>
</feature>
<dbReference type="InterPro" id="IPR011851">
    <property type="entry name" value="Na/Pro_symporter"/>
</dbReference>
<sequence>MTGYSIGVLAAFILYLIGMMLIGVIYYRRTRSMSEYILGGRQLGAWVTSMSAEASDMSGWMLMGLPGFAYAAGIQAGWIALGLILGTWANWVFVAKRLRKYTQIANDSLTLPDYFQNRFRDTSQTLRIVSAIFILIFFLIYTSSGFVAGGKLFHTVFGIPYAWAMVVGAFVIVFYTFLGGFMAVCWTDFVQGVMMFFAILVVPIAAMILIGGPAATYNALHAINGELFNPFTNPDGKPLSLVAIVSLLAWGLGYFGQPHILVRFMAIRSSAEIKHATNIAMTWVVFSLAAAVLVGMVGRVYLKQPLTGTDVETVFLVMTNDLFSSFFAGLVLSAVLAAIMSTASSQLLVTASAFAQDFYKALIRPTASEHELVWVSRLTVVAVTVLGVLLGLDPNNFILDLVAYAWAGFGAAFGPMILMSLFWKRMTRNGALAGIIAGGLTVLIWKQFAWLGLYEIVPGFAFSLLAIYIVSLLDKPPAQEIMDEFEKVKKSDI</sequence>
<dbReference type="InterPro" id="IPR050277">
    <property type="entry name" value="Sodium:Solute_Symporter"/>
</dbReference>
<evidence type="ECO:0000256" key="13">
    <source>
        <dbReference type="RuleBase" id="RU362091"/>
    </source>
</evidence>
<dbReference type="GO" id="GO:0015824">
    <property type="term" value="P:proline transport"/>
    <property type="evidence" value="ECO:0007669"/>
    <property type="project" value="UniProtKB-UniRule"/>
</dbReference>
<dbReference type="OrthoDB" id="9810181at2"/>
<feature type="transmembrane region" description="Helical" evidence="14">
    <location>
        <begin position="430"/>
        <end position="450"/>
    </location>
</feature>
<evidence type="ECO:0000256" key="3">
    <source>
        <dbReference type="ARBA" id="ARBA00022448"/>
    </source>
</evidence>
<feature type="transmembrane region" description="Helical" evidence="14">
    <location>
        <begin position="322"/>
        <end position="351"/>
    </location>
</feature>
<keyword evidence="11 14" id="KW-0739">Sodium transport</keyword>
<dbReference type="InterPro" id="IPR001734">
    <property type="entry name" value="Na/solute_symporter"/>
</dbReference>
<keyword evidence="10 14" id="KW-0472">Membrane</keyword>
<dbReference type="Proteomes" id="UP000243333">
    <property type="component" value="Unassembled WGS sequence"/>
</dbReference>
<dbReference type="InterPro" id="IPR018212">
    <property type="entry name" value="Na/solute_symporter_CS"/>
</dbReference>
<evidence type="ECO:0000313" key="16">
    <source>
        <dbReference type="Proteomes" id="UP000243333"/>
    </source>
</evidence>
<dbReference type="STRING" id="1123285.SAMN05660235_01128"/>
<evidence type="ECO:0000256" key="10">
    <source>
        <dbReference type="ARBA" id="ARBA00023136"/>
    </source>
</evidence>
<dbReference type="PANTHER" id="PTHR48086:SF3">
    <property type="entry name" value="SODIUM_PROLINE SYMPORTER"/>
    <property type="match status" value="1"/>
</dbReference>
<dbReference type="PROSITE" id="PS50283">
    <property type="entry name" value="NA_SOLUT_SYMP_3"/>
    <property type="match status" value="1"/>
</dbReference>
<comment type="function">
    <text evidence="14">Catalyzes the sodium-dependent uptake of extracellular L-proline.</text>
</comment>
<keyword evidence="14" id="KW-0029">Amino-acid transport</keyword>
<feature type="transmembrane region" description="Helical" evidence="14">
    <location>
        <begin position="277"/>
        <end position="302"/>
    </location>
</feature>
<feature type="transmembrane region" description="Helical" evidence="14">
    <location>
        <begin position="193"/>
        <end position="219"/>
    </location>
</feature>
<gene>
    <name evidence="15" type="ORF">SAMN05660235_01128</name>
</gene>
<evidence type="ECO:0000256" key="11">
    <source>
        <dbReference type="ARBA" id="ARBA00023201"/>
    </source>
</evidence>
<evidence type="ECO:0000256" key="9">
    <source>
        <dbReference type="ARBA" id="ARBA00023065"/>
    </source>
</evidence>
<organism evidence="15 16">
    <name type="scientific">Sporolituus thermophilus DSM 23256</name>
    <dbReference type="NCBI Taxonomy" id="1123285"/>
    <lineage>
        <taxon>Bacteria</taxon>
        <taxon>Bacillati</taxon>
        <taxon>Bacillota</taxon>
        <taxon>Negativicutes</taxon>
        <taxon>Selenomonadales</taxon>
        <taxon>Sporomusaceae</taxon>
        <taxon>Sporolituus</taxon>
    </lineage>
</organism>
<dbReference type="GO" id="GO:0005886">
    <property type="term" value="C:plasma membrane"/>
    <property type="evidence" value="ECO:0007669"/>
    <property type="project" value="UniProtKB-SubCell"/>
</dbReference>
<comment type="similarity">
    <text evidence="2 13">Belongs to the sodium:solute symporter (SSF) (TC 2.A.21) family.</text>
</comment>
<evidence type="ECO:0000313" key="15">
    <source>
        <dbReference type="EMBL" id="SDF30101.1"/>
    </source>
</evidence>
<dbReference type="NCBIfam" id="TIGR02121">
    <property type="entry name" value="Na_Pro_sym"/>
    <property type="match status" value="1"/>
</dbReference>
<evidence type="ECO:0000256" key="6">
    <source>
        <dbReference type="ARBA" id="ARBA00022847"/>
    </source>
</evidence>
<dbReference type="PROSITE" id="PS00456">
    <property type="entry name" value="NA_SOLUT_SYMP_1"/>
    <property type="match status" value="1"/>
</dbReference>
<feature type="transmembrane region" description="Helical" evidence="14">
    <location>
        <begin position="404"/>
        <end position="423"/>
    </location>
</feature>
<dbReference type="AlphaFoldDB" id="A0A1G7JZD5"/>
<evidence type="ECO:0000256" key="8">
    <source>
        <dbReference type="ARBA" id="ARBA00023053"/>
    </source>
</evidence>
<proteinExistence type="inferred from homology"/>
<dbReference type="EMBL" id="FNBU01000006">
    <property type="protein sequence ID" value="SDF30101.1"/>
    <property type="molecule type" value="Genomic_DNA"/>
</dbReference>
<keyword evidence="8 14" id="KW-0915">Sodium</keyword>
<feature type="transmembrane region" description="Helical" evidence="14">
    <location>
        <begin position="68"/>
        <end position="93"/>
    </location>
</feature>
<comment type="catalytic activity">
    <reaction evidence="12">
        <text>L-proline(in) + Na(+)(in) = L-proline(out) + Na(+)(out)</text>
        <dbReference type="Rhea" id="RHEA:28967"/>
        <dbReference type="ChEBI" id="CHEBI:29101"/>
        <dbReference type="ChEBI" id="CHEBI:60039"/>
    </reaction>
</comment>